<feature type="compositionally biased region" description="Basic residues" evidence="1">
    <location>
        <begin position="13"/>
        <end position="22"/>
    </location>
</feature>
<dbReference type="AlphaFoldDB" id="A0A9P0YYB4"/>
<evidence type="ECO:0000256" key="1">
    <source>
        <dbReference type="SAM" id="MobiDB-lite"/>
    </source>
</evidence>
<organism evidence="2 3">
    <name type="scientific">Cuscuta europaea</name>
    <name type="common">European dodder</name>
    <dbReference type="NCBI Taxonomy" id="41803"/>
    <lineage>
        <taxon>Eukaryota</taxon>
        <taxon>Viridiplantae</taxon>
        <taxon>Streptophyta</taxon>
        <taxon>Embryophyta</taxon>
        <taxon>Tracheophyta</taxon>
        <taxon>Spermatophyta</taxon>
        <taxon>Magnoliopsida</taxon>
        <taxon>eudicotyledons</taxon>
        <taxon>Gunneridae</taxon>
        <taxon>Pentapetalae</taxon>
        <taxon>asterids</taxon>
        <taxon>lamiids</taxon>
        <taxon>Solanales</taxon>
        <taxon>Convolvulaceae</taxon>
        <taxon>Cuscuteae</taxon>
        <taxon>Cuscuta</taxon>
        <taxon>Cuscuta subgen. Cuscuta</taxon>
    </lineage>
</organism>
<evidence type="ECO:0000313" key="3">
    <source>
        <dbReference type="Proteomes" id="UP001152484"/>
    </source>
</evidence>
<keyword evidence="3" id="KW-1185">Reference proteome</keyword>
<dbReference type="EMBL" id="CAMAPE010000014">
    <property type="protein sequence ID" value="CAH9081580.1"/>
    <property type="molecule type" value="Genomic_DNA"/>
</dbReference>
<protein>
    <submittedName>
        <fullName evidence="2">Uncharacterized protein</fullName>
    </submittedName>
</protein>
<evidence type="ECO:0000313" key="2">
    <source>
        <dbReference type="EMBL" id="CAH9081580.1"/>
    </source>
</evidence>
<proteinExistence type="predicted"/>
<name>A0A9P0YYB4_CUSEU</name>
<gene>
    <name evidence="2" type="ORF">CEURO_LOCUS7957</name>
</gene>
<accession>A0A9P0YYB4</accession>
<reference evidence="2" key="1">
    <citation type="submission" date="2022-07" db="EMBL/GenBank/DDBJ databases">
        <authorList>
            <person name="Macas J."/>
            <person name="Novak P."/>
            <person name="Neumann P."/>
        </authorList>
    </citation>
    <scope>NUCLEOTIDE SEQUENCE</scope>
</reference>
<feature type="compositionally biased region" description="Polar residues" evidence="1">
    <location>
        <begin position="25"/>
        <end position="40"/>
    </location>
</feature>
<feature type="region of interest" description="Disordered" evidence="1">
    <location>
        <begin position="1"/>
        <end position="97"/>
    </location>
</feature>
<comment type="caution">
    <text evidence="2">The sequence shown here is derived from an EMBL/GenBank/DDBJ whole genome shotgun (WGS) entry which is preliminary data.</text>
</comment>
<dbReference type="Proteomes" id="UP001152484">
    <property type="component" value="Unassembled WGS sequence"/>
</dbReference>
<sequence length="97" mass="10527">MDDSRVLVAGGVGKKKKAKKNPKATPSTATNQDVGSSQPVQGPEPIQQVPHQDQFEDMLTDDQFGSDQLHNFSEHFQVAEDRGVHRSKTGPDRTGTG</sequence>